<accession>A0A182MEQ3</accession>
<dbReference type="Proteomes" id="UP000075883">
    <property type="component" value="Unassembled WGS sequence"/>
</dbReference>
<feature type="compositionally biased region" description="Polar residues" evidence="1">
    <location>
        <begin position="1"/>
        <end position="11"/>
    </location>
</feature>
<evidence type="ECO:0000313" key="2">
    <source>
        <dbReference type="EnsemblMetazoa" id="ACUA016468-PA"/>
    </source>
</evidence>
<reference evidence="2" key="2">
    <citation type="submission" date="2020-05" db="UniProtKB">
        <authorList>
            <consortium name="EnsemblMetazoa"/>
        </authorList>
    </citation>
    <scope>IDENTIFICATION</scope>
    <source>
        <strain evidence="2">A-37</strain>
    </source>
</reference>
<dbReference type="VEuPathDB" id="VectorBase:ACUA016468"/>
<dbReference type="EMBL" id="AXCM01009914">
    <property type="status" value="NOT_ANNOTATED_CDS"/>
    <property type="molecule type" value="Genomic_DNA"/>
</dbReference>
<sequence length="113" mass="12555">MSTECTATPVTGSDPRYRPSAVQPIRKPDVSFPELPADCTLLVLVHTRLNPQCIEPDDIAAPPSARIPRRLVPMVRMEGKAGRVVCVRAVLLRSQHEVGLRFAQRFEQQPADQ</sequence>
<name>A0A182MEQ3_9DIPT</name>
<dbReference type="AlphaFoldDB" id="A0A182MEQ3"/>
<evidence type="ECO:0000256" key="1">
    <source>
        <dbReference type="SAM" id="MobiDB-lite"/>
    </source>
</evidence>
<keyword evidence="3" id="KW-1185">Reference proteome</keyword>
<protein>
    <submittedName>
        <fullName evidence="2">Uncharacterized protein</fullName>
    </submittedName>
</protein>
<proteinExistence type="predicted"/>
<evidence type="ECO:0000313" key="3">
    <source>
        <dbReference type="Proteomes" id="UP000075883"/>
    </source>
</evidence>
<organism evidence="2 3">
    <name type="scientific">Anopheles culicifacies</name>
    <dbReference type="NCBI Taxonomy" id="139723"/>
    <lineage>
        <taxon>Eukaryota</taxon>
        <taxon>Metazoa</taxon>
        <taxon>Ecdysozoa</taxon>
        <taxon>Arthropoda</taxon>
        <taxon>Hexapoda</taxon>
        <taxon>Insecta</taxon>
        <taxon>Pterygota</taxon>
        <taxon>Neoptera</taxon>
        <taxon>Endopterygota</taxon>
        <taxon>Diptera</taxon>
        <taxon>Nematocera</taxon>
        <taxon>Culicoidea</taxon>
        <taxon>Culicidae</taxon>
        <taxon>Anophelinae</taxon>
        <taxon>Anopheles</taxon>
        <taxon>culicifacies species complex</taxon>
    </lineage>
</organism>
<reference evidence="3" key="1">
    <citation type="submission" date="2013-09" db="EMBL/GenBank/DDBJ databases">
        <title>The Genome Sequence of Anopheles culicifacies species A.</title>
        <authorList>
            <consortium name="The Broad Institute Genomics Platform"/>
            <person name="Neafsey D.E."/>
            <person name="Besansky N."/>
            <person name="Howell P."/>
            <person name="Walton C."/>
            <person name="Young S.K."/>
            <person name="Zeng Q."/>
            <person name="Gargeya S."/>
            <person name="Fitzgerald M."/>
            <person name="Haas B."/>
            <person name="Abouelleil A."/>
            <person name="Allen A.W."/>
            <person name="Alvarado L."/>
            <person name="Arachchi H.M."/>
            <person name="Berlin A.M."/>
            <person name="Chapman S.B."/>
            <person name="Gainer-Dewar J."/>
            <person name="Goldberg J."/>
            <person name="Griggs A."/>
            <person name="Gujja S."/>
            <person name="Hansen M."/>
            <person name="Howarth C."/>
            <person name="Imamovic A."/>
            <person name="Ireland A."/>
            <person name="Larimer J."/>
            <person name="McCowan C."/>
            <person name="Murphy C."/>
            <person name="Pearson M."/>
            <person name="Poon T.W."/>
            <person name="Priest M."/>
            <person name="Roberts A."/>
            <person name="Saif S."/>
            <person name="Shea T."/>
            <person name="Sisk P."/>
            <person name="Sykes S."/>
            <person name="Wortman J."/>
            <person name="Nusbaum C."/>
            <person name="Birren B."/>
        </authorList>
    </citation>
    <scope>NUCLEOTIDE SEQUENCE [LARGE SCALE GENOMIC DNA]</scope>
    <source>
        <strain evidence="3">A-37</strain>
    </source>
</reference>
<dbReference type="EnsemblMetazoa" id="ACUA016468-RA">
    <property type="protein sequence ID" value="ACUA016468-PA"/>
    <property type="gene ID" value="ACUA016468"/>
</dbReference>
<feature type="region of interest" description="Disordered" evidence="1">
    <location>
        <begin position="1"/>
        <end position="22"/>
    </location>
</feature>